<protein>
    <submittedName>
        <fullName evidence="1">Uncharacterized protein</fullName>
    </submittedName>
</protein>
<accession>A0A5N7BN18</accession>
<sequence length="62" mass="6643">MPKPVLIPRSFLSFSLTVCGYSALSCGSNVPASFSSSLHRFLVSLFSFSATCFELCNSLTVS</sequence>
<evidence type="ECO:0000313" key="2">
    <source>
        <dbReference type="Proteomes" id="UP000326198"/>
    </source>
</evidence>
<dbReference type="AlphaFoldDB" id="A0A5N7BN18"/>
<reference evidence="1 2" key="1">
    <citation type="submission" date="2019-04" db="EMBL/GenBank/DDBJ databases">
        <title>Friends and foes A comparative genomics studyof 23 Aspergillus species from section Flavi.</title>
        <authorList>
            <consortium name="DOE Joint Genome Institute"/>
            <person name="Kjaerbolling I."/>
            <person name="Vesth T."/>
            <person name="Frisvad J.C."/>
            <person name="Nybo J.L."/>
            <person name="Theobald S."/>
            <person name="Kildgaard S."/>
            <person name="Isbrandt T."/>
            <person name="Kuo A."/>
            <person name="Sato A."/>
            <person name="Lyhne E.K."/>
            <person name="Kogle M.E."/>
            <person name="Wiebenga A."/>
            <person name="Kun R.S."/>
            <person name="Lubbers R.J."/>
            <person name="Makela M.R."/>
            <person name="Barry K."/>
            <person name="Chovatia M."/>
            <person name="Clum A."/>
            <person name="Daum C."/>
            <person name="Haridas S."/>
            <person name="He G."/>
            <person name="LaButti K."/>
            <person name="Lipzen A."/>
            <person name="Mondo S."/>
            <person name="Riley R."/>
            <person name="Salamov A."/>
            <person name="Simmons B.A."/>
            <person name="Magnuson J.K."/>
            <person name="Henrissat B."/>
            <person name="Mortensen U.H."/>
            <person name="Larsen T.O."/>
            <person name="Devries R.P."/>
            <person name="Grigoriev I.V."/>
            <person name="Machida M."/>
            <person name="Baker S.E."/>
            <person name="Andersen M.R."/>
        </authorList>
    </citation>
    <scope>NUCLEOTIDE SEQUENCE [LARGE SCALE GENOMIC DNA]</scope>
    <source>
        <strain evidence="1 2">IBT 29228</strain>
    </source>
</reference>
<dbReference type="EMBL" id="ML736156">
    <property type="protein sequence ID" value="KAE8383170.1"/>
    <property type="molecule type" value="Genomic_DNA"/>
</dbReference>
<gene>
    <name evidence="1" type="ORF">BDV26DRAFT_251834</name>
</gene>
<evidence type="ECO:0000313" key="1">
    <source>
        <dbReference type="EMBL" id="KAE8383170.1"/>
    </source>
</evidence>
<dbReference type="PROSITE" id="PS51257">
    <property type="entry name" value="PROKAR_LIPOPROTEIN"/>
    <property type="match status" value="1"/>
</dbReference>
<proteinExistence type="predicted"/>
<keyword evidence="2" id="KW-1185">Reference proteome</keyword>
<dbReference type="Proteomes" id="UP000326198">
    <property type="component" value="Unassembled WGS sequence"/>
</dbReference>
<organism evidence="1 2">
    <name type="scientific">Aspergillus bertholletiae</name>
    <dbReference type="NCBI Taxonomy" id="1226010"/>
    <lineage>
        <taxon>Eukaryota</taxon>
        <taxon>Fungi</taxon>
        <taxon>Dikarya</taxon>
        <taxon>Ascomycota</taxon>
        <taxon>Pezizomycotina</taxon>
        <taxon>Eurotiomycetes</taxon>
        <taxon>Eurotiomycetidae</taxon>
        <taxon>Eurotiales</taxon>
        <taxon>Aspergillaceae</taxon>
        <taxon>Aspergillus</taxon>
        <taxon>Aspergillus subgen. Circumdati</taxon>
    </lineage>
</organism>
<name>A0A5N7BN18_9EURO</name>